<dbReference type="Proteomes" id="UP000008810">
    <property type="component" value="Chromosome 1"/>
</dbReference>
<evidence type="ECO:0000256" key="1">
    <source>
        <dbReference type="SAM" id="Phobius"/>
    </source>
</evidence>
<dbReference type="Gramene" id="PNT75813">
    <property type="protein sequence ID" value="PNT75813"/>
    <property type="gene ID" value="BRADI_1g38117v3"/>
</dbReference>
<reference evidence="3" key="3">
    <citation type="submission" date="2018-08" db="UniProtKB">
        <authorList>
            <consortium name="EnsemblPlants"/>
        </authorList>
    </citation>
    <scope>IDENTIFICATION</scope>
    <source>
        <strain evidence="3">cv. Bd21</strain>
    </source>
</reference>
<gene>
    <name evidence="2" type="ORF">BRADI_1g38117v3</name>
</gene>
<keyword evidence="4" id="KW-1185">Reference proteome</keyword>
<dbReference type="OrthoDB" id="682707at2759"/>
<evidence type="ECO:0000313" key="3">
    <source>
        <dbReference type="EnsemblPlants" id="PNT75813"/>
    </source>
</evidence>
<organism evidence="2">
    <name type="scientific">Brachypodium distachyon</name>
    <name type="common">Purple false brome</name>
    <name type="synonym">Trachynia distachya</name>
    <dbReference type="NCBI Taxonomy" id="15368"/>
    <lineage>
        <taxon>Eukaryota</taxon>
        <taxon>Viridiplantae</taxon>
        <taxon>Streptophyta</taxon>
        <taxon>Embryophyta</taxon>
        <taxon>Tracheophyta</taxon>
        <taxon>Spermatophyta</taxon>
        <taxon>Magnoliopsida</taxon>
        <taxon>Liliopsida</taxon>
        <taxon>Poales</taxon>
        <taxon>Poaceae</taxon>
        <taxon>BOP clade</taxon>
        <taxon>Pooideae</taxon>
        <taxon>Stipodae</taxon>
        <taxon>Brachypodieae</taxon>
        <taxon>Brachypodium</taxon>
    </lineage>
</organism>
<keyword evidence="1" id="KW-0812">Transmembrane</keyword>
<reference evidence="2" key="2">
    <citation type="submission" date="2017-06" db="EMBL/GenBank/DDBJ databases">
        <title>WGS assembly of Brachypodium distachyon.</title>
        <authorList>
            <consortium name="The International Brachypodium Initiative"/>
            <person name="Lucas S."/>
            <person name="Harmon-Smith M."/>
            <person name="Lail K."/>
            <person name="Tice H."/>
            <person name="Grimwood J."/>
            <person name="Bruce D."/>
            <person name="Barry K."/>
            <person name="Shu S."/>
            <person name="Lindquist E."/>
            <person name="Wang M."/>
            <person name="Pitluck S."/>
            <person name="Vogel J.P."/>
            <person name="Garvin D.F."/>
            <person name="Mockler T.C."/>
            <person name="Schmutz J."/>
            <person name="Rokhsar D."/>
            <person name="Bevan M.W."/>
        </authorList>
    </citation>
    <scope>NUCLEOTIDE SEQUENCE</scope>
    <source>
        <strain evidence="2">Bd21</strain>
    </source>
</reference>
<feature type="transmembrane region" description="Helical" evidence="1">
    <location>
        <begin position="6"/>
        <end position="27"/>
    </location>
</feature>
<dbReference type="AlphaFoldDB" id="A0A2K2DNG2"/>
<dbReference type="EnsemblPlants" id="PNT75813">
    <property type="protein sequence ID" value="PNT75813"/>
    <property type="gene ID" value="BRADI_1g38117v3"/>
</dbReference>
<proteinExistence type="predicted"/>
<accession>A0A2K2DNG2</accession>
<keyword evidence="1" id="KW-0472">Membrane</keyword>
<sequence>METISHLLLGCITDLRTAIILFFWTIWRHRNDVVFNGAVPSVAKILQCIREELGRWKHAGTAGARGSYKGRVRVD</sequence>
<name>A0A2K2DNG2_BRADI</name>
<keyword evidence="1" id="KW-1133">Transmembrane helix</keyword>
<protein>
    <submittedName>
        <fullName evidence="2 3">Uncharacterized protein</fullName>
    </submittedName>
</protein>
<evidence type="ECO:0000313" key="4">
    <source>
        <dbReference type="Proteomes" id="UP000008810"/>
    </source>
</evidence>
<evidence type="ECO:0000313" key="2">
    <source>
        <dbReference type="EMBL" id="PNT75813.1"/>
    </source>
</evidence>
<reference evidence="2 3" key="1">
    <citation type="journal article" date="2010" name="Nature">
        <title>Genome sequencing and analysis of the model grass Brachypodium distachyon.</title>
        <authorList>
            <consortium name="International Brachypodium Initiative"/>
        </authorList>
    </citation>
    <scope>NUCLEOTIDE SEQUENCE [LARGE SCALE GENOMIC DNA]</scope>
    <source>
        <strain evidence="2 3">Bd21</strain>
    </source>
</reference>
<dbReference type="EMBL" id="CM000880">
    <property type="protein sequence ID" value="PNT75813.1"/>
    <property type="molecule type" value="Genomic_DNA"/>
</dbReference>
<dbReference type="InParanoid" id="A0A2K2DNG2"/>